<accession>A0A1D7TWE9</accession>
<evidence type="ECO:0000256" key="2">
    <source>
        <dbReference type="ARBA" id="ARBA00008034"/>
    </source>
</evidence>
<dbReference type="Gene3D" id="1.10.3470.10">
    <property type="entry name" value="ABC transporter involved in vitamin B12 uptake, BtuC"/>
    <property type="match status" value="1"/>
</dbReference>
<dbReference type="CDD" id="cd06550">
    <property type="entry name" value="TM_ABC_iron-siderophores_like"/>
    <property type="match status" value="1"/>
</dbReference>
<dbReference type="GO" id="GO:0055085">
    <property type="term" value="P:transmembrane transport"/>
    <property type="evidence" value="ECO:0007669"/>
    <property type="project" value="InterPro"/>
</dbReference>
<dbReference type="InterPro" id="IPR037294">
    <property type="entry name" value="ABC_BtuC-like"/>
</dbReference>
<dbReference type="AlphaFoldDB" id="A0A1D7TWE9"/>
<comment type="similarity">
    <text evidence="2 6">Belongs to the ABC-3 integral membrane protein family.</text>
</comment>
<feature type="transmembrane region" description="Helical" evidence="7">
    <location>
        <begin position="174"/>
        <end position="194"/>
    </location>
</feature>
<keyword evidence="4 7" id="KW-1133">Transmembrane helix</keyword>
<sequence>MSLIDIWLITPLSHEFMLRGLIVAALVGVVCAVLSCFLVLKGWSLMGDAVSHAVLPGIVLAAMTGLPLALGAFAAGLSCALGIGYLKENSRVKEDTVMGIVFSGMFALGLVLFVKVDSDQHLMHILFGNMLGVRWADIAETAIIAVPTIAIMLAKRRDFLLHAFDPAHARAIGLNVRMLHFGLLMLLALTIVAALKAVGIILVVAMLVAPGAIGYLTTRQFDRMLLVAVGVATLSSVFGTILSFHLDAATGPCIVVVQAAFFLMALAGNLMRASRRTRAFSSEVDTGSRGENALKQRA</sequence>
<feature type="transmembrane region" description="Helical" evidence="7">
    <location>
        <begin position="134"/>
        <end position="154"/>
    </location>
</feature>
<keyword evidence="6" id="KW-0813">Transport</keyword>
<feature type="transmembrane region" description="Helical" evidence="7">
    <location>
        <begin position="60"/>
        <end position="85"/>
    </location>
</feature>
<keyword evidence="3 6" id="KW-0812">Transmembrane</keyword>
<organism evidence="8 9">
    <name type="scientific">Bosea vaviloviae</name>
    <dbReference type="NCBI Taxonomy" id="1526658"/>
    <lineage>
        <taxon>Bacteria</taxon>
        <taxon>Pseudomonadati</taxon>
        <taxon>Pseudomonadota</taxon>
        <taxon>Alphaproteobacteria</taxon>
        <taxon>Hyphomicrobiales</taxon>
        <taxon>Boseaceae</taxon>
        <taxon>Bosea</taxon>
    </lineage>
</organism>
<dbReference type="Pfam" id="PF00950">
    <property type="entry name" value="ABC-3"/>
    <property type="match status" value="1"/>
</dbReference>
<evidence type="ECO:0000256" key="4">
    <source>
        <dbReference type="ARBA" id="ARBA00022989"/>
    </source>
</evidence>
<evidence type="ECO:0000313" key="8">
    <source>
        <dbReference type="EMBL" id="AOO79428.1"/>
    </source>
</evidence>
<comment type="subcellular location">
    <subcellularLocation>
        <location evidence="6">Cell membrane</location>
        <topology evidence="6">Multi-pass membrane protein</topology>
    </subcellularLocation>
    <subcellularLocation>
        <location evidence="1">Membrane</location>
        <topology evidence="1">Multi-pass membrane protein</topology>
    </subcellularLocation>
</comment>
<dbReference type="PANTHER" id="PTHR30477">
    <property type="entry name" value="ABC-TRANSPORTER METAL-BINDING PROTEIN"/>
    <property type="match status" value="1"/>
</dbReference>
<evidence type="ECO:0000313" key="9">
    <source>
        <dbReference type="Proteomes" id="UP000094969"/>
    </source>
</evidence>
<dbReference type="InterPro" id="IPR001626">
    <property type="entry name" value="ABC_TroCD"/>
</dbReference>
<dbReference type="RefSeq" id="WP_069688651.1">
    <property type="nucleotide sequence ID" value="NZ_CP017147.1"/>
</dbReference>
<proteinExistence type="inferred from homology"/>
<reference evidence="8 9" key="1">
    <citation type="journal article" date="2015" name="Antonie Van Leeuwenhoek">
        <title>Bosea vaviloviae sp. nov., a new species of slow-growing rhizobia isolated from nodules of the relict species Vavilovia formosa (Stev.) Fed.</title>
        <authorList>
            <person name="Safronova V.I."/>
            <person name="Kuznetsova I.G."/>
            <person name="Sazanova A.L."/>
            <person name="Kimeklis A.K."/>
            <person name="Belimov A.A."/>
            <person name="Andronov E.E."/>
            <person name="Pinaev A.G."/>
            <person name="Chizhevskaya E.P."/>
            <person name="Pukhaev A.R."/>
            <person name="Popov K.P."/>
            <person name="Willems A."/>
            <person name="Tikhonovich I.A."/>
        </authorList>
    </citation>
    <scope>NUCLEOTIDE SEQUENCE [LARGE SCALE GENOMIC DNA]</scope>
    <source>
        <strain evidence="8 9">Vaf18</strain>
    </source>
</reference>
<evidence type="ECO:0000256" key="3">
    <source>
        <dbReference type="ARBA" id="ARBA00022692"/>
    </source>
</evidence>
<dbReference type="KEGG" id="bvv:BHK69_01995"/>
<gene>
    <name evidence="8" type="ORF">BHK69_01995</name>
</gene>
<dbReference type="FunFam" id="1.10.3470.10:FF:000003">
    <property type="entry name" value="Iron ABC transporter permease SitD"/>
    <property type="match status" value="1"/>
</dbReference>
<dbReference type="GO" id="GO:0010043">
    <property type="term" value="P:response to zinc ion"/>
    <property type="evidence" value="ECO:0007669"/>
    <property type="project" value="TreeGrafter"/>
</dbReference>
<evidence type="ECO:0000256" key="5">
    <source>
        <dbReference type="ARBA" id="ARBA00023136"/>
    </source>
</evidence>
<dbReference type="GO" id="GO:0043190">
    <property type="term" value="C:ATP-binding cassette (ABC) transporter complex"/>
    <property type="evidence" value="ECO:0007669"/>
    <property type="project" value="InterPro"/>
</dbReference>
<keyword evidence="9" id="KW-1185">Reference proteome</keyword>
<dbReference type="Proteomes" id="UP000094969">
    <property type="component" value="Chromosome"/>
</dbReference>
<dbReference type="STRING" id="1526658.BHK69_01995"/>
<name>A0A1D7TWE9_9HYPH</name>
<evidence type="ECO:0000256" key="7">
    <source>
        <dbReference type="SAM" id="Phobius"/>
    </source>
</evidence>
<dbReference type="OrthoDB" id="9804300at2"/>
<evidence type="ECO:0000256" key="1">
    <source>
        <dbReference type="ARBA" id="ARBA00004141"/>
    </source>
</evidence>
<dbReference type="PANTHER" id="PTHR30477:SF24">
    <property type="entry name" value="IRON TRANSPORT SYSTEM MEMBRANE PROTEIN HI_0359-RELATED"/>
    <property type="match status" value="1"/>
</dbReference>
<feature type="transmembrane region" description="Helical" evidence="7">
    <location>
        <begin position="97"/>
        <end position="114"/>
    </location>
</feature>
<dbReference type="GO" id="GO:0071281">
    <property type="term" value="P:cellular response to iron ion"/>
    <property type="evidence" value="ECO:0007669"/>
    <property type="project" value="UniProtKB-ARBA"/>
</dbReference>
<feature type="transmembrane region" description="Helical" evidence="7">
    <location>
        <begin position="224"/>
        <end position="243"/>
    </location>
</feature>
<feature type="transmembrane region" description="Helical" evidence="7">
    <location>
        <begin position="21"/>
        <end position="40"/>
    </location>
</feature>
<feature type="transmembrane region" description="Helical" evidence="7">
    <location>
        <begin position="200"/>
        <end position="217"/>
    </location>
</feature>
<protein>
    <submittedName>
        <fullName evidence="8">Iron ABC transporter permease</fullName>
    </submittedName>
</protein>
<feature type="transmembrane region" description="Helical" evidence="7">
    <location>
        <begin position="249"/>
        <end position="271"/>
    </location>
</feature>
<dbReference type="EMBL" id="CP017147">
    <property type="protein sequence ID" value="AOO79428.1"/>
    <property type="molecule type" value="Genomic_DNA"/>
</dbReference>
<keyword evidence="5 7" id="KW-0472">Membrane</keyword>
<dbReference type="SUPFAM" id="SSF81345">
    <property type="entry name" value="ABC transporter involved in vitamin B12 uptake, BtuC"/>
    <property type="match status" value="1"/>
</dbReference>
<evidence type="ECO:0000256" key="6">
    <source>
        <dbReference type="RuleBase" id="RU003943"/>
    </source>
</evidence>